<keyword evidence="2" id="KW-1185">Reference proteome</keyword>
<evidence type="ECO:0000313" key="1">
    <source>
        <dbReference type="EMBL" id="KAF8412960.1"/>
    </source>
</evidence>
<sequence>MKNEEHAWSLLGISLFDRPFGSSFLCALLGSSSATLLMASARNTRTTGFRSRFVNLVTSPRQQSNEGVVDGLPLAISRTSQIAGPKHSIINKCKSGDGPLKILYTCLCHTEVISRASLNKVSILRFLVPSLMLQEQNQFIHSYVWTARLSFKRSHHFPKHDENPTDLSTIVQSNEGVDGLMLSLLQYLGLAYTLYYKQDIGLNIPLPVSTDPWVDISMDFVLGLPRTARGMNSVLFCACGAAVSWEAGKKPLVTQEVEVAPPHIMEVRIKTTVALFIVGIDDISAIHSSPGEFNTVKSYELVELIRKFLGVYANLGQTVIVSLLIRPRNSWDCEECWQVGDHVPEYSQGSTETAGTASPRMAS</sequence>
<dbReference type="OrthoDB" id="1938712at2759"/>
<dbReference type="AlphaFoldDB" id="A0A834ZWR0"/>
<proteinExistence type="predicted"/>
<name>A0A834ZWR0_TETSI</name>
<dbReference type="EMBL" id="JABCRI010000001">
    <property type="protein sequence ID" value="KAF8412960.1"/>
    <property type="molecule type" value="Genomic_DNA"/>
</dbReference>
<accession>A0A834ZWR0</accession>
<dbReference type="PANTHER" id="PTHR35046">
    <property type="entry name" value="ZINC KNUCKLE (CCHC-TYPE) FAMILY PROTEIN"/>
    <property type="match status" value="1"/>
</dbReference>
<evidence type="ECO:0000313" key="2">
    <source>
        <dbReference type="Proteomes" id="UP000655225"/>
    </source>
</evidence>
<dbReference type="PANTHER" id="PTHR35046:SF9">
    <property type="entry name" value="RNA-DIRECTED DNA POLYMERASE"/>
    <property type="match status" value="1"/>
</dbReference>
<organism evidence="1 2">
    <name type="scientific">Tetracentron sinense</name>
    <name type="common">Spur-leaf</name>
    <dbReference type="NCBI Taxonomy" id="13715"/>
    <lineage>
        <taxon>Eukaryota</taxon>
        <taxon>Viridiplantae</taxon>
        <taxon>Streptophyta</taxon>
        <taxon>Embryophyta</taxon>
        <taxon>Tracheophyta</taxon>
        <taxon>Spermatophyta</taxon>
        <taxon>Magnoliopsida</taxon>
        <taxon>Trochodendrales</taxon>
        <taxon>Trochodendraceae</taxon>
        <taxon>Tetracentron</taxon>
    </lineage>
</organism>
<reference evidence="1 2" key="1">
    <citation type="submission" date="2020-04" db="EMBL/GenBank/DDBJ databases">
        <title>Plant Genome Project.</title>
        <authorList>
            <person name="Zhang R.-G."/>
        </authorList>
    </citation>
    <scope>NUCLEOTIDE SEQUENCE [LARGE SCALE GENOMIC DNA]</scope>
    <source>
        <strain evidence="1">YNK0</strain>
        <tissue evidence="1">Leaf</tissue>
    </source>
</reference>
<dbReference type="Proteomes" id="UP000655225">
    <property type="component" value="Unassembled WGS sequence"/>
</dbReference>
<comment type="caution">
    <text evidence="1">The sequence shown here is derived from an EMBL/GenBank/DDBJ whole genome shotgun (WGS) entry which is preliminary data.</text>
</comment>
<protein>
    <submittedName>
        <fullName evidence="1">Uncharacterized protein</fullName>
    </submittedName>
</protein>
<gene>
    <name evidence="1" type="ORF">HHK36_000932</name>
</gene>